<name>A0A226DB93_FOLCA</name>
<feature type="domain" description="Protein kinase" evidence="17">
    <location>
        <begin position="34"/>
        <end position="285"/>
    </location>
</feature>
<dbReference type="AlphaFoldDB" id="A0A226DB93"/>
<evidence type="ECO:0000256" key="13">
    <source>
        <dbReference type="ARBA" id="ARBA00047899"/>
    </source>
</evidence>
<dbReference type="GO" id="GO:0005524">
    <property type="term" value="F:ATP binding"/>
    <property type="evidence" value="ECO:0007669"/>
    <property type="project" value="UniProtKB-UniRule"/>
</dbReference>
<evidence type="ECO:0000256" key="6">
    <source>
        <dbReference type="ARBA" id="ARBA00022553"/>
    </source>
</evidence>
<feature type="region of interest" description="Disordered" evidence="16">
    <location>
        <begin position="724"/>
        <end position="745"/>
    </location>
</feature>
<keyword evidence="4" id="KW-0963">Cytoplasm</keyword>
<dbReference type="FunFam" id="3.30.200.20:FF:000003">
    <property type="entry name" value="Non-specific serine/threonine protein kinase"/>
    <property type="match status" value="1"/>
</dbReference>
<feature type="compositionally biased region" description="Polar residues" evidence="16">
    <location>
        <begin position="532"/>
        <end position="552"/>
    </location>
</feature>
<feature type="compositionally biased region" description="Low complexity" evidence="16">
    <location>
        <begin position="813"/>
        <end position="833"/>
    </location>
</feature>
<dbReference type="SUPFAM" id="SSF56112">
    <property type="entry name" value="Protein kinase-like (PK-like)"/>
    <property type="match status" value="1"/>
</dbReference>
<feature type="compositionally biased region" description="Acidic residues" evidence="16">
    <location>
        <begin position="875"/>
        <end position="888"/>
    </location>
</feature>
<keyword evidence="11 15" id="KW-0067">ATP-binding</keyword>
<dbReference type="EC" id="2.7.11.1" evidence="3"/>
<dbReference type="SMART" id="SM00220">
    <property type="entry name" value="S_TKc"/>
    <property type="match status" value="1"/>
</dbReference>
<dbReference type="EMBL" id="LNIX01000025">
    <property type="protein sequence ID" value="OXA42815.1"/>
    <property type="molecule type" value="Genomic_DNA"/>
</dbReference>
<dbReference type="Gene3D" id="1.10.510.10">
    <property type="entry name" value="Transferase(Phosphotransferase) domain 1"/>
    <property type="match status" value="1"/>
</dbReference>
<evidence type="ECO:0000259" key="17">
    <source>
        <dbReference type="PROSITE" id="PS50011"/>
    </source>
</evidence>
<dbReference type="PANTHER" id="PTHR24346">
    <property type="entry name" value="MAP/MICROTUBULE AFFINITY-REGULATING KINASE"/>
    <property type="match status" value="1"/>
</dbReference>
<keyword evidence="12" id="KW-0460">Magnesium</keyword>
<dbReference type="InterPro" id="IPR008271">
    <property type="entry name" value="Ser/Thr_kinase_AS"/>
</dbReference>
<comment type="subcellular location">
    <subcellularLocation>
        <location evidence="2">Cytoplasm</location>
    </subcellularLocation>
</comment>
<evidence type="ECO:0000256" key="8">
    <source>
        <dbReference type="ARBA" id="ARBA00022723"/>
    </source>
</evidence>
<dbReference type="CDD" id="cd14338">
    <property type="entry name" value="UBA_SIK"/>
    <property type="match status" value="1"/>
</dbReference>
<dbReference type="GO" id="GO:0000226">
    <property type="term" value="P:microtubule cytoskeleton organization"/>
    <property type="evidence" value="ECO:0007669"/>
    <property type="project" value="TreeGrafter"/>
</dbReference>
<keyword evidence="10 19" id="KW-0418">Kinase</keyword>
<feature type="compositionally biased region" description="Basic residues" evidence="16">
    <location>
        <begin position="900"/>
        <end position="910"/>
    </location>
</feature>
<comment type="caution">
    <text evidence="19">The sequence shown here is derived from an EMBL/GenBank/DDBJ whole genome shotgun (WGS) entry which is preliminary data.</text>
</comment>
<dbReference type="PANTHER" id="PTHR24346:SF74">
    <property type="entry name" value="PROTEIN KINASE DOMAIN-CONTAINING PROTEIN"/>
    <property type="match status" value="1"/>
</dbReference>
<evidence type="ECO:0000256" key="7">
    <source>
        <dbReference type="ARBA" id="ARBA00022679"/>
    </source>
</evidence>
<dbReference type="InterPro" id="IPR017441">
    <property type="entry name" value="Protein_kinase_ATP_BS"/>
</dbReference>
<proteinExistence type="predicted"/>
<feature type="region of interest" description="Disordered" evidence="16">
    <location>
        <begin position="416"/>
        <end position="600"/>
    </location>
</feature>
<feature type="region of interest" description="Disordered" evidence="16">
    <location>
        <begin position="961"/>
        <end position="1006"/>
    </location>
</feature>
<evidence type="ECO:0000256" key="11">
    <source>
        <dbReference type="ARBA" id="ARBA00022840"/>
    </source>
</evidence>
<keyword evidence="9 15" id="KW-0547">Nucleotide-binding</keyword>
<dbReference type="STRING" id="158441.A0A226DB93"/>
<dbReference type="GO" id="GO:0050321">
    <property type="term" value="F:tau-protein kinase activity"/>
    <property type="evidence" value="ECO:0007669"/>
    <property type="project" value="TreeGrafter"/>
</dbReference>
<organism evidence="19 20">
    <name type="scientific">Folsomia candida</name>
    <name type="common">Springtail</name>
    <dbReference type="NCBI Taxonomy" id="158441"/>
    <lineage>
        <taxon>Eukaryota</taxon>
        <taxon>Metazoa</taxon>
        <taxon>Ecdysozoa</taxon>
        <taxon>Arthropoda</taxon>
        <taxon>Hexapoda</taxon>
        <taxon>Collembola</taxon>
        <taxon>Entomobryomorpha</taxon>
        <taxon>Isotomoidea</taxon>
        <taxon>Isotomidae</taxon>
        <taxon>Proisotominae</taxon>
        <taxon>Folsomia</taxon>
    </lineage>
</organism>
<keyword evidence="8" id="KW-0479">Metal-binding</keyword>
<evidence type="ECO:0000256" key="2">
    <source>
        <dbReference type="ARBA" id="ARBA00004496"/>
    </source>
</evidence>
<dbReference type="Proteomes" id="UP000198287">
    <property type="component" value="Unassembled WGS sequence"/>
</dbReference>
<feature type="compositionally biased region" description="Low complexity" evidence="16">
    <location>
        <begin position="519"/>
        <end position="531"/>
    </location>
</feature>
<dbReference type="Pfam" id="PF23312">
    <property type="entry name" value="UBA_SIK3"/>
    <property type="match status" value="1"/>
</dbReference>
<reference evidence="19 20" key="1">
    <citation type="submission" date="2015-12" db="EMBL/GenBank/DDBJ databases">
        <title>The genome of Folsomia candida.</title>
        <authorList>
            <person name="Faddeeva A."/>
            <person name="Derks M.F."/>
            <person name="Anvar Y."/>
            <person name="Smit S."/>
            <person name="Van Straalen N."/>
            <person name="Roelofs D."/>
        </authorList>
    </citation>
    <scope>NUCLEOTIDE SEQUENCE [LARGE SCALE GENOMIC DNA]</scope>
    <source>
        <strain evidence="19 20">VU population</strain>
        <tissue evidence="19">Whole body</tissue>
    </source>
</reference>
<feature type="compositionally biased region" description="Polar residues" evidence="16">
    <location>
        <begin position="424"/>
        <end position="433"/>
    </location>
</feature>
<evidence type="ECO:0000256" key="5">
    <source>
        <dbReference type="ARBA" id="ARBA00022527"/>
    </source>
</evidence>
<evidence type="ECO:0000256" key="1">
    <source>
        <dbReference type="ARBA" id="ARBA00001946"/>
    </source>
</evidence>
<feature type="binding site" evidence="15">
    <location>
        <position position="63"/>
    </location>
    <ligand>
        <name>ATP</name>
        <dbReference type="ChEBI" id="CHEBI:30616"/>
    </ligand>
</feature>
<comment type="catalytic activity">
    <reaction evidence="13">
        <text>L-threonyl-[protein] + ATP = O-phospho-L-threonyl-[protein] + ADP + H(+)</text>
        <dbReference type="Rhea" id="RHEA:46608"/>
        <dbReference type="Rhea" id="RHEA-COMP:11060"/>
        <dbReference type="Rhea" id="RHEA-COMP:11605"/>
        <dbReference type="ChEBI" id="CHEBI:15378"/>
        <dbReference type="ChEBI" id="CHEBI:30013"/>
        <dbReference type="ChEBI" id="CHEBI:30616"/>
        <dbReference type="ChEBI" id="CHEBI:61977"/>
        <dbReference type="ChEBI" id="CHEBI:456216"/>
        <dbReference type="EC" id="2.7.11.1"/>
    </reaction>
</comment>
<keyword evidence="6" id="KW-0597">Phosphoprotein</keyword>
<evidence type="ECO:0000256" key="16">
    <source>
        <dbReference type="SAM" id="MobiDB-lite"/>
    </source>
</evidence>
<dbReference type="PROSITE" id="PS00107">
    <property type="entry name" value="PROTEIN_KINASE_ATP"/>
    <property type="match status" value="1"/>
</dbReference>
<dbReference type="InterPro" id="IPR057380">
    <property type="entry name" value="UBA_SIK1/2/3"/>
</dbReference>
<evidence type="ECO:0000256" key="12">
    <source>
        <dbReference type="ARBA" id="ARBA00022842"/>
    </source>
</evidence>
<dbReference type="GO" id="GO:0046872">
    <property type="term" value="F:metal ion binding"/>
    <property type="evidence" value="ECO:0007669"/>
    <property type="project" value="UniProtKB-KW"/>
</dbReference>
<evidence type="ECO:0000313" key="19">
    <source>
        <dbReference type="EMBL" id="OXA42815.1"/>
    </source>
</evidence>
<accession>A0A226DB93</accession>
<dbReference type="GO" id="GO:0035556">
    <property type="term" value="P:intracellular signal transduction"/>
    <property type="evidence" value="ECO:0007669"/>
    <property type="project" value="TreeGrafter"/>
</dbReference>
<protein>
    <recommendedName>
        <fullName evidence="3">non-specific serine/threonine protein kinase</fullName>
        <ecNumber evidence="3">2.7.11.1</ecNumber>
    </recommendedName>
</protein>
<dbReference type="InterPro" id="IPR011009">
    <property type="entry name" value="Kinase-like_dom_sf"/>
</dbReference>
<feature type="region of interest" description="Disordered" evidence="16">
    <location>
        <begin position="803"/>
        <end position="914"/>
    </location>
</feature>
<sequence>MEATKLMSSGGGGGGGVGSSGVVDKRAPIRVGFYDIEKTIGKGNFAVVKLARHRLTKTEVAIKIIDKTQLSAADLRRAYREVRVLKKLHHPHIIRLYQVMETKNMLYIVTEYAPQGEIFEHIAKHGRLQEAQARRLYWQVVSAVDYCHKRGVVHRDLKAENLLMDVEGSVKLADFGFSTWWSQESMLETYCGSPPYAAPEVFEGRQYSGPEVDIWSLGVVLYVLVCGALPFDASTLPALRDRVLSARYRVPYFMSADCESLVRKMLVKDPTRRLSIEQVKRHRWMQADGPPRLLPAPGYPAVPPAPSAQTKQYLDPGLIPDPPTEPNDQVLRLMASLGIDSSRTRESLRQQSYDHHAAIYFLLLERLRQHRPGHRYAGSSTGGPGHGAVRMMSTDSATCRRAPRRPSTVAEHAMRKMVPGPDGQPSSSQQVPANSGVPPAEPVYVGWKGTRPHVGPSQTSSVDEGVADMDSQWDDTTGSMASNNMGMGMGHSHGSSVSSGIAAPAVRSRADWKWPARGSSGSSVLISSDMSQASGSPRESVSGSGTTLSSWDSAWDQGGLAAASLPSCSGPGTSLQGGDERRNSLIGGGGESPLSPGPCLTSDRLWVPPTHPPGSPTEFRLGRRASDGLVGGRKLAFSNKLDGLAGRAGGVAALAGQTDGTGEELEGAVGGLAFGEPEELSGDIPEHPLNLLCSPAKRPSLPDSWKLLPDNTWVSSSWVNDPPIASSSSSSGGGAGGGASSTTSAQLHRQLMALRLQRRTGVVEPPDLSSLSEAAAKTSAAAAANAARKKSVLRQQSYKLAQQTPVNLPPLPSSSKTSCPSSATSTTSSSAPAANPPPSTLLLSTGSSALCDQQPPPVSFRGPIDLNAELHAHQEEEEEEDEEEDEDLVGAGRPWPTTHLHYHPHHHHLHPQQDWQTLPTTMADCKLTDSNSSLRLSPLLHLHIANSPQPPSSPFRWVGDAMLPSQLQHQQKTAAQAQQQQQQQPSSQQSSSSSSGLQERMDTSGP</sequence>
<keyword evidence="5" id="KW-0723">Serine/threonine-protein kinase</keyword>
<evidence type="ECO:0000256" key="10">
    <source>
        <dbReference type="ARBA" id="ARBA00022777"/>
    </source>
</evidence>
<keyword evidence="20" id="KW-1185">Reference proteome</keyword>
<dbReference type="GO" id="GO:0005737">
    <property type="term" value="C:cytoplasm"/>
    <property type="evidence" value="ECO:0007669"/>
    <property type="project" value="UniProtKB-SubCell"/>
</dbReference>
<evidence type="ECO:0000256" key="14">
    <source>
        <dbReference type="ARBA" id="ARBA00048679"/>
    </source>
</evidence>
<keyword evidence="7" id="KW-0808">Transferase</keyword>
<feature type="compositionally biased region" description="Polar residues" evidence="16">
    <location>
        <begin position="566"/>
        <end position="576"/>
    </location>
</feature>
<dbReference type="FunFam" id="1.10.510.10:FF:000154">
    <property type="entry name" value="Serine/threonine-protein kinase SIK2"/>
    <property type="match status" value="1"/>
</dbReference>
<evidence type="ECO:0000313" key="20">
    <source>
        <dbReference type="Proteomes" id="UP000198287"/>
    </source>
</evidence>
<feature type="compositionally biased region" description="Low complexity" evidence="16">
    <location>
        <begin position="965"/>
        <end position="995"/>
    </location>
</feature>
<dbReference type="OrthoDB" id="193931at2759"/>
<evidence type="ECO:0000256" key="15">
    <source>
        <dbReference type="PROSITE-ProRule" id="PRU10141"/>
    </source>
</evidence>
<evidence type="ECO:0000256" key="3">
    <source>
        <dbReference type="ARBA" id="ARBA00012513"/>
    </source>
</evidence>
<evidence type="ECO:0000259" key="18">
    <source>
        <dbReference type="PROSITE" id="PS50030"/>
    </source>
</evidence>
<dbReference type="InterPro" id="IPR015940">
    <property type="entry name" value="UBA"/>
</dbReference>
<dbReference type="PROSITE" id="PS50011">
    <property type="entry name" value="PROTEIN_KINASE_DOM"/>
    <property type="match status" value="1"/>
</dbReference>
<dbReference type="InterPro" id="IPR000719">
    <property type="entry name" value="Prot_kinase_dom"/>
</dbReference>
<feature type="compositionally biased region" description="Low complexity" evidence="16">
    <location>
        <begin position="478"/>
        <end position="500"/>
    </location>
</feature>
<comment type="catalytic activity">
    <reaction evidence="14">
        <text>L-seryl-[protein] + ATP = O-phospho-L-seryl-[protein] + ADP + H(+)</text>
        <dbReference type="Rhea" id="RHEA:17989"/>
        <dbReference type="Rhea" id="RHEA-COMP:9863"/>
        <dbReference type="Rhea" id="RHEA-COMP:11604"/>
        <dbReference type="ChEBI" id="CHEBI:15378"/>
        <dbReference type="ChEBI" id="CHEBI:29999"/>
        <dbReference type="ChEBI" id="CHEBI:30616"/>
        <dbReference type="ChEBI" id="CHEBI:83421"/>
        <dbReference type="ChEBI" id="CHEBI:456216"/>
        <dbReference type="EC" id="2.7.11.1"/>
    </reaction>
</comment>
<feature type="compositionally biased region" description="Low complexity" evidence="16">
    <location>
        <begin position="840"/>
        <end position="850"/>
    </location>
</feature>
<dbReference type="PROSITE" id="PS50030">
    <property type="entry name" value="UBA"/>
    <property type="match status" value="1"/>
</dbReference>
<gene>
    <name evidence="19" type="ORF">Fcan01_22659</name>
</gene>
<dbReference type="PROSITE" id="PS00108">
    <property type="entry name" value="PROTEIN_KINASE_ST"/>
    <property type="match status" value="1"/>
</dbReference>
<evidence type="ECO:0000256" key="9">
    <source>
        <dbReference type="ARBA" id="ARBA00022741"/>
    </source>
</evidence>
<feature type="domain" description="UBA" evidence="18">
    <location>
        <begin position="325"/>
        <end position="365"/>
    </location>
</feature>
<dbReference type="Pfam" id="PF00069">
    <property type="entry name" value="Pkinase"/>
    <property type="match status" value="1"/>
</dbReference>
<comment type="cofactor">
    <cofactor evidence="1">
        <name>Mg(2+)</name>
        <dbReference type="ChEBI" id="CHEBI:18420"/>
    </cofactor>
</comment>
<evidence type="ECO:0000256" key="4">
    <source>
        <dbReference type="ARBA" id="ARBA00022490"/>
    </source>
</evidence>